<keyword evidence="3" id="KW-1185">Reference proteome</keyword>
<evidence type="ECO:0000313" key="3">
    <source>
        <dbReference type="Proteomes" id="UP000673975"/>
    </source>
</evidence>
<comment type="caution">
    <text evidence="2">The sequence shown here is derived from an EMBL/GenBank/DDBJ whole genome shotgun (WGS) entry which is preliminary data.</text>
</comment>
<gene>
    <name evidence="2" type="ORF">NATSA_00410</name>
</gene>
<evidence type="ECO:0000313" key="2">
    <source>
        <dbReference type="EMBL" id="MBP3191114.1"/>
    </source>
</evidence>
<accession>A0A8J7RNV5</accession>
<evidence type="ECO:0000256" key="1">
    <source>
        <dbReference type="ARBA" id="ARBA00093770"/>
    </source>
</evidence>
<name>A0A8J7RNV5_9BACT</name>
<dbReference type="AlphaFoldDB" id="A0A8J7RNV5"/>
<sequence>MFQVRHTIISDDIATFKFSCDLARCKGGCCVVGEAGAPVTVSEIPVLNKAWSLLGHELRPRARQVVKAEGLIKNGYKRPEINCTDGAECVFVTYNEQNVALCGIQKAWMEGRFNWIKPLSCELFPVRVMEVADTHYLNLEYVPELCSAGCERGKAEGVYLADFLKDPLVRAYGSKWYADFLEACNEVRMRTGAAV</sequence>
<organism evidence="2 3">
    <name type="scientific">Natronogracilivirga saccharolytica</name>
    <dbReference type="NCBI Taxonomy" id="2812953"/>
    <lineage>
        <taxon>Bacteria</taxon>
        <taxon>Pseudomonadati</taxon>
        <taxon>Balneolota</taxon>
        <taxon>Balneolia</taxon>
        <taxon>Balneolales</taxon>
        <taxon>Cyclonatronaceae</taxon>
        <taxon>Natronogracilivirga</taxon>
    </lineage>
</organism>
<reference evidence="2" key="1">
    <citation type="submission" date="2021-02" db="EMBL/GenBank/DDBJ databases">
        <title>Natronogracilivirga saccharolytica gen. nov. sp. nov. a new anaerobic, haloalkiliphilic carbohydrate-fermenting bacterium from soda lake and proposing of Cyclonatronumiaceae fam. nov. in the phylum Balneolaeota.</title>
        <authorList>
            <person name="Zhilina T.N."/>
            <person name="Sorokin D.Y."/>
            <person name="Zavarzina D.G."/>
            <person name="Toshchakov S.V."/>
            <person name="Kublanov I.V."/>
        </authorList>
    </citation>
    <scope>NUCLEOTIDE SEQUENCE</scope>
    <source>
        <strain evidence="2">Z-1702</strain>
    </source>
</reference>
<dbReference type="RefSeq" id="WP_210509349.1">
    <property type="nucleotide sequence ID" value="NZ_JAFIDN010000001.1"/>
</dbReference>
<proteinExistence type="inferred from homology"/>
<protein>
    <submittedName>
        <fullName evidence="2">DUF3109 family protein</fullName>
    </submittedName>
</protein>
<dbReference type="InterPro" id="IPR021458">
    <property type="entry name" value="Rv0495c"/>
</dbReference>
<dbReference type="Pfam" id="PF11307">
    <property type="entry name" value="DUF3109"/>
    <property type="match status" value="1"/>
</dbReference>
<dbReference type="EMBL" id="JAFIDN010000001">
    <property type="protein sequence ID" value="MBP3191114.1"/>
    <property type="molecule type" value="Genomic_DNA"/>
</dbReference>
<dbReference type="Proteomes" id="UP000673975">
    <property type="component" value="Unassembled WGS sequence"/>
</dbReference>
<comment type="similarity">
    <text evidence="1">Belongs to the Rv0495c family.</text>
</comment>